<protein>
    <submittedName>
        <fullName evidence="2">Uncharacterized protein</fullName>
    </submittedName>
</protein>
<accession>A0A5C3QLC7</accession>
<gene>
    <name evidence="2" type="ORF">BDV98DRAFT_568266</name>
</gene>
<dbReference type="AlphaFoldDB" id="A0A5C3QLC7"/>
<feature type="region of interest" description="Disordered" evidence="1">
    <location>
        <begin position="123"/>
        <end position="197"/>
    </location>
</feature>
<proteinExistence type="predicted"/>
<evidence type="ECO:0000313" key="2">
    <source>
        <dbReference type="EMBL" id="TFL00999.1"/>
    </source>
</evidence>
<feature type="compositionally biased region" description="Polar residues" evidence="1">
    <location>
        <begin position="188"/>
        <end position="197"/>
    </location>
</feature>
<name>A0A5C3QLC7_9AGAR</name>
<keyword evidence="3" id="KW-1185">Reference proteome</keyword>
<evidence type="ECO:0000256" key="1">
    <source>
        <dbReference type="SAM" id="MobiDB-lite"/>
    </source>
</evidence>
<dbReference type="EMBL" id="ML178826">
    <property type="protein sequence ID" value="TFL00999.1"/>
    <property type="molecule type" value="Genomic_DNA"/>
</dbReference>
<dbReference type="Proteomes" id="UP000305067">
    <property type="component" value="Unassembled WGS sequence"/>
</dbReference>
<feature type="compositionally biased region" description="Basic and acidic residues" evidence="1">
    <location>
        <begin position="174"/>
        <end position="187"/>
    </location>
</feature>
<sequence>MNSSLLPLLMGTNPPSLVDETLRCPMLTNTEYLAKELDSSLVVGMAADAPAVLTRAALRDMGASDCESEDDGFLDDIADGVAQYSPQAHTFALLATDKSASMYNDSDSGSDSEEEDDHILGSFAFSPADTSVTGVTTPAPDDIDKEGSDYDSSYAESDSTEEQADPAGRCSPQEAHRQNLQEARRQNLQEARCQSPQ</sequence>
<reference evidence="2 3" key="1">
    <citation type="journal article" date="2019" name="Nat. Ecol. Evol.">
        <title>Megaphylogeny resolves global patterns of mushroom evolution.</title>
        <authorList>
            <person name="Varga T."/>
            <person name="Krizsan K."/>
            <person name="Foldi C."/>
            <person name="Dima B."/>
            <person name="Sanchez-Garcia M."/>
            <person name="Sanchez-Ramirez S."/>
            <person name="Szollosi G.J."/>
            <person name="Szarkandi J.G."/>
            <person name="Papp V."/>
            <person name="Albert L."/>
            <person name="Andreopoulos W."/>
            <person name="Angelini C."/>
            <person name="Antonin V."/>
            <person name="Barry K.W."/>
            <person name="Bougher N.L."/>
            <person name="Buchanan P."/>
            <person name="Buyck B."/>
            <person name="Bense V."/>
            <person name="Catcheside P."/>
            <person name="Chovatia M."/>
            <person name="Cooper J."/>
            <person name="Damon W."/>
            <person name="Desjardin D."/>
            <person name="Finy P."/>
            <person name="Geml J."/>
            <person name="Haridas S."/>
            <person name="Hughes K."/>
            <person name="Justo A."/>
            <person name="Karasinski D."/>
            <person name="Kautmanova I."/>
            <person name="Kiss B."/>
            <person name="Kocsube S."/>
            <person name="Kotiranta H."/>
            <person name="LaButti K.M."/>
            <person name="Lechner B.E."/>
            <person name="Liimatainen K."/>
            <person name="Lipzen A."/>
            <person name="Lukacs Z."/>
            <person name="Mihaltcheva S."/>
            <person name="Morgado L.N."/>
            <person name="Niskanen T."/>
            <person name="Noordeloos M.E."/>
            <person name="Ohm R.A."/>
            <person name="Ortiz-Santana B."/>
            <person name="Ovrebo C."/>
            <person name="Racz N."/>
            <person name="Riley R."/>
            <person name="Savchenko A."/>
            <person name="Shiryaev A."/>
            <person name="Soop K."/>
            <person name="Spirin V."/>
            <person name="Szebenyi C."/>
            <person name="Tomsovsky M."/>
            <person name="Tulloss R.E."/>
            <person name="Uehling J."/>
            <person name="Grigoriev I.V."/>
            <person name="Vagvolgyi C."/>
            <person name="Papp T."/>
            <person name="Martin F.M."/>
            <person name="Miettinen O."/>
            <person name="Hibbett D.S."/>
            <person name="Nagy L.G."/>
        </authorList>
    </citation>
    <scope>NUCLEOTIDE SEQUENCE [LARGE SCALE GENOMIC DNA]</scope>
    <source>
        <strain evidence="2 3">CBS 309.79</strain>
    </source>
</reference>
<evidence type="ECO:0000313" key="3">
    <source>
        <dbReference type="Proteomes" id="UP000305067"/>
    </source>
</evidence>
<organism evidence="2 3">
    <name type="scientific">Pterulicium gracile</name>
    <dbReference type="NCBI Taxonomy" id="1884261"/>
    <lineage>
        <taxon>Eukaryota</taxon>
        <taxon>Fungi</taxon>
        <taxon>Dikarya</taxon>
        <taxon>Basidiomycota</taxon>
        <taxon>Agaricomycotina</taxon>
        <taxon>Agaricomycetes</taxon>
        <taxon>Agaricomycetidae</taxon>
        <taxon>Agaricales</taxon>
        <taxon>Pleurotineae</taxon>
        <taxon>Pterulaceae</taxon>
        <taxon>Pterulicium</taxon>
    </lineage>
</organism>